<dbReference type="InterPro" id="IPR051044">
    <property type="entry name" value="MAG_DAG_Lipase"/>
</dbReference>
<protein>
    <submittedName>
        <fullName evidence="2">23516_t:CDS:1</fullName>
    </submittedName>
</protein>
<dbReference type="InterPro" id="IPR000073">
    <property type="entry name" value="AB_hydrolase_1"/>
</dbReference>
<proteinExistence type="predicted"/>
<keyword evidence="3" id="KW-1185">Reference proteome</keyword>
<dbReference type="PRINTS" id="PR00111">
    <property type="entry name" value="ABHYDROLASE"/>
</dbReference>
<sequence>MSEVRGKKSSWYPLQNMSNTLSHGFVEPVLKVLKTPVQDLTYGRDSIPVTPSERVLRSDPYVQSEFRIPFPYNSNGNKFIYYQTWFLPTANLIRDVDVFYIHGLNDYGGRFAEVCKPFLEQGFRVIALDLPGFGRSSGLHAYFSDFKELTDAVHLVINHVKEQNALVNKRRKTILIGESLGGMIVLTYAIKHPETFDAFNVLAPLIYVSSESQPGKAAEIIAKVLIKTPLGRLPLVAAHRGKLSSDPEVEKEFQEDPMTYSGNLRCSTGLALRRNIIWLGQNLGEIKKPFLAQHGINDRATDCNGTKDMYKQASTPEDWKSIILYEGCEHAMLRDPVAADKIIKDSVEWLISMDEKLDF</sequence>
<accession>A0A9N9CGW7</accession>
<dbReference type="Proteomes" id="UP000789759">
    <property type="component" value="Unassembled WGS sequence"/>
</dbReference>
<evidence type="ECO:0000259" key="1">
    <source>
        <dbReference type="Pfam" id="PF12146"/>
    </source>
</evidence>
<dbReference type="InterPro" id="IPR022742">
    <property type="entry name" value="Hydrolase_4"/>
</dbReference>
<dbReference type="OrthoDB" id="408373at2759"/>
<dbReference type="EMBL" id="CAJVQA010004640">
    <property type="protein sequence ID" value="CAG8603109.1"/>
    <property type="molecule type" value="Genomic_DNA"/>
</dbReference>
<dbReference type="InterPro" id="IPR029058">
    <property type="entry name" value="AB_hydrolase_fold"/>
</dbReference>
<gene>
    <name evidence="2" type="ORF">CPELLU_LOCUS7090</name>
</gene>
<dbReference type="PANTHER" id="PTHR11614">
    <property type="entry name" value="PHOSPHOLIPASE-RELATED"/>
    <property type="match status" value="1"/>
</dbReference>
<dbReference type="SUPFAM" id="SSF53474">
    <property type="entry name" value="alpha/beta-Hydrolases"/>
    <property type="match status" value="1"/>
</dbReference>
<dbReference type="AlphaFoldDB" id="A0A9N9CGW7"/>
<evidence type="ECO:0000313" key="2">
    <source>
        <dbReference type="EMBL" id="CAG8603109.1"/>
    </source>
</evidence>
<organism evidence="2 3">
    <name type="scientific">Cetraspora pellucida</name>
    <dbReference type="NCBI Taxonomy" id="1433469"/>
    <lineage>
        <taxon>Eukaryota</taxon>
        <taxon>Fungi</taxon>
        <taxon>Fungi incertae sedis</taxon>
        <taxon>Mucoromycota</taxon>
        <taxon>Glomeromycotina</taxon>
        <taxon>Glomeromycetes</taxon>
        <taxon>Diversisporales</taxon>
        <taxon>Gigasporaceae</taxon>
        <taxon>Cetraspora</taxon>
    </lineage>
</organism>
<name>A0A9N9CGW7_9GLOM</name>
<evidence type="ECO:0000313" key="3">
    <source>
        <dbReference type="Proteomes" id="UP000789759"/>
    </source>
</evidence>
<dbReference type="Pfam" id="PF12146">
    <property type="entry name" value="Hydrolase_4"/>
    <property type="match status" value="1"/>
</dbReference>
<feature type="domain" description="Serine aminopeptidase S33" evidence="1">
    <location>
        <begin position="98"/>
        <end position="336"/>
    </location>
</feature>
<reference evidence="2" key="1">
    <citation type="submission" date="2021-06" db="EMBL/GenBank/DDBJ databases">
        <authorList>
            <person name="Kallberg Y."/>
            <person name="Tangrot J."/>
            <person name="Rosling A."/>
        </authorList>
    </citation>
    <scope>NUCLEOTIDE SEQUENCE</scope>
    <source>
        <strain evidence="2">FL966</strain>
    </source>
</reference>
<dbReference type="Gene3D" id="3.40.50.1820">
    <property type="entry name" value="alpha/beta hydrolase"/>
    <property type="match status" value="1"/>
</dbReference>
<comment type="caution">
    <text evidence="2">The sequence shown here is derived from an EMBL/GenBank/DDBJ whole genome shotgun (WGS) entry which is preliminary data.</text>
</comment>